<evidence type="ECO:0000313" key="2">
    <source>
        <dbReference type="Proteomes" id="UP001266305"/>
    </source>
</evidence>
<comment type="caution">
    <text evidence="1">The sequence shown here is derived from an EMBL/GenBank/DDBJ whole genome shotgun (WGS) entry which is preliminary data.</text>
</comment>
<sequence length="121" mass="13352">MSLQVNLIAQSIVVYGDLEILTMAWDGSVSQSSKGTVDGLEKPLMVSRGKLPAIAGPCTRHCPVCSYRPHQSYQQFSSQLNPLNGYSGPGQTLHLKKMNFNHDDLSQPVILEMYSKNTVEK</sequence>
<evidence type="ECO:0000313" key="1">
    <source>
        <dbReference type="EMBL" id="KAK2108390.1"/>
    </source>
</evidence>
<dbReference type="Proteomes" id="UP001266305">
    <property type="component" value="Unassembled WGS sequence"/>
</dbReference>
<organism evidence="1 2">
    <name type="scientific">Saguinus oedipus</name>
    <name type="common">Cotton-top tamarin</name>
    <name type="synonym">Oedipomidas oedipus</name>
    <dbReference type="NCBI Taxonomy" id="9490"/>
    <lineage>
        <taxon>Eukaryota</taxon>
        <taxon>Metazoa</taxon>
        <taxon>Chordata</taxon>
        <taxon>Craniata</taxon>
        <taxon>Vertebrata</taxon>
        <taxon>Euteleostomi</taxon>
        <taxon>Mammalia</taxon>
        <taxon>Eutheria</taxon>
        <taxon>Euarchontoglires</taxon>
        <taxon>Primates</taxon>
        <taxon>Haplorrhini</taxon>
        <taxon>Platyrrhini</taxon>
        <taxon>Cebidae</taxon>
        <taxon>Callitrichinae</taxon>
        <taxon>Saguinus</taxon>
    </lineage>
</organism>
<proteinExistence type="predicted"/>
<protein>
    <submittedName>
        <fullName evidence="1">Uncharacterized protein</fullName>
    </submittedName>
</protein>
<reference evidence="1 2" key="1">
    <citation type="submission" date="2023-05" db="EMBL/GenBank/DDBJ databases">
        <title>B98-5 Cell Line De Novo Hybrid Assembly: An Optical Mapping Approach.</title>
        <authorList>
            <person name="Kananen K."/>
            <person name="Auerbach J.A."/>
            <person name="Kautto E."/>
            <person name="Blachly J.S."/>
        </authorList>
    </citation>
    <scope>NUCLEOTIDE SEQUENCE [LARGE SCALE GENOMIC DNA]</scope>
    <source>
        <strain evidence="1">B95-8</strain>
        <tissue evidence="1">Cell line</tissue>
    </source>
</reference>
<name>A0ABQ9VH20_SAGOE</name>
<accession>A0ABQ9VH20</accession>
<dbReference type="EMBL" id="JASSZA010000006">
    <property type="protein sequence ID" value="KAK2108390.1"/>
    <property type="molecule type" value="Genomic_DNA"/>
</dbReference>
<gene>
    <name evidence="1" type="ORF">P7K49_013555</name>
</gene>
<keyword evidence="2" id="KW-1185">Reference proteome</keyword>